<keyword evidence="2" id="KW-1185">Reference proteome</keyword>
<protein>
    <submittedName>
        <fullName evidence="1">DUF4249 domain-containing protein</fullName>
    </submittedName>
</protein>
<proteinExistence type="predicted"/>
<dbReference type="RefSeq" id="WP_346756347.1">
    <property type="nucleotide sequence ID" value="NZ_JAUJEB010000001.1"/>
</dbReference>
<dbReference type="Pfam" id="PF14054">
    <property type="entry name" value="DUF4249"/>
    <property type="match status" value="1"/>
</dbReference>
<comment type="caution">
    <text evidence="1">The sequence shown here is derived from an EMBL/GenBank/DDBJ whole genome shotgun (WGS) entry which is preliminary data.</text>
</comment>
<evidence type="ECO:0000313" key="1">
    <source>
        <dbReference type="EMBL" id="MDN5211011.1"/>
    </source>
</evidence>
<dbReference type="PROSITE" id="PS51257">
    <property type="entry name" value="PROKAR_LIPOPROTEIN"/>
    <property type="match status" value="1"/>
</dbReference>
<evidence type="ECO:0000313" key="2">
    <source>
        <dbReference type="Proteomes" id="UP001172083"/>
    </source>
</evidence>
<name>A0ABT8L3H5_9BACT</name>
<gene>
    <name evidence="1" type="ORF">QQ020_03090</name>
</gene>
<dbReference type="Proteomes" id="UP001172083">
    <property type="component" value="Unassembled WGS sequence"/>
</dbReference>
<reference evidence="1" key="1">
    <citation type="submission" date="2023-06" db="EMBL/GenBank/DDBJ databases">
        <title>Genomic of Agaribacillus aureum.</title>
        <authorList>
            <person name="Wang G."/>
        </authorList>
    </citation>
    <scope>NUCLEOTIDE SEQUENCE</scope>
    <source>
        <strain evidence="1">BMA12</strain>
    </source>
</reference>
<dbReference type="InterPro" id="IPR025345">
    <property type="entry name" value="DUF4249"/>
</dbReference>
<dbReference type="EMBL" id="JAUJEB010000001">
    <property type="protein sequence ID" value="MDN5211011.1"/>
    <property type="molecule type" value="Genomic_DNA"/>
</dbReference>
<accession>A0ABT8L3H5</accession>
<sequence>MRRVNKYLVLLIYLGISGCLDPFDPNVPESDQSFVVVDGIVTDQPGPYTVKISRSTSLNGDSDKVTGAEVSIEVQNGGTETLIETRDGEYETSTLQGEVGKSYRLNINFGGQTYQSTWETIHPSPVIDSVYYQIRTIGTTDVEEDEDVVQFFIDSRGPDDGPRYFRYELEEVWKIGVFWPSYSDYIGNDQVVLTTNPRHTCWKYWEPSGINIATTAGLKSNVLSKHKIAFVGREEERFTRRYSILVKQFALEEKEYLFWKNLKESNEDLGSIFDKQPARVLGNLKNVTNPDESVLGYFSASGVQEERTYVKAVDVTPSLRRRPFCNPMDTLKKADFDMPEEYEETLLLAVNSGRSFFIGFYFSEIGGNVLGALLALPKCSDCTLKGGDVNEPEFWEE</sequence>
<organism evidence="1 2">
    <name type="scientific">Agaribacillus aureus</name>
    <dbReference type="NCBI Taxonomy" id="3051825"/>
    <lineage>
        <taxon>Bacteria</taxon>
        <taxon>Pseudomonadati</taxon>
        <taxon>Bacteroidota</taxon>
        <taxon>Cytophagia</taxon>
        <taxon>Cytophagales</taxon>
        <taxon>Splendidivirgaceae</taxon>
        <taxon>Agaribacillus</taxon>
    </lineage>
</organism>